<dbReference type="InParanoid" id="M0ZZ18"/>
<keyword evidence="3" id="KW-1185">Reference proteome</keyword>
<dbReference type="Proteomes" id="UP000011115">
    <property type="component" value="Unassembled WGS sequence"/>
</dbReference>
<dbReference type="PaxDb" id="4113-PGSC0003DMT400011103"/>
<reference evidence="3" key="1">
    <citation type="journal article" date="2011" name="Nature">
        <title>Genome sequence and analysis of the tuber crop potato.</title>
        <authorList>
            <consortium name="The Potato Genome Sequencing Consortium"/>
        </authorList>
    </citation>
    <scope>NUCLEOTIDE SEQUENCE [LARGE SCALE GENOMIC DNA]</scope>
    <source>
        <strain evidence="3">cv. DM1-3 516 R44</strain>
    </source>
</reference>
<name>M0ZZ18_SOLTU</name>
<dbReference type="Pfam" id="PF08100">
    <property type="entry name" value="Dimerisation"/>
    <property type="match status" value="1"/>
</dbReference>
<evidence type="ECO:0000313" key="3">
    <source>
        <dbReference type="Proteomes" id="UP000011115"/>
    </source>
</evidence>
<organism evidence="2 3">
    <name type="scientific">Solanum tuberosum</name>
    <name type="common">Potato</name>
    <dbReference type="NCBI Taxonomy" id="4113"/>
    <lineage>
        <taxon>Eukaryota</taxon>
        <taxon>Viridiplantae</taxon>
        <taxon>Streptophyta</taxon>
        <taxon>Embryophyta</taxon>
        <taxon>Tracheophyta</taxon>
        <taxon>Spermatophyta</taxon>
        <taxon>Magnoliopsida</taxon>
        <taxon>eudicotyledons</taxon>
        <taxon>Gunneridae</taxon>
        <taxon>Pentapetalae</taxon>
        <taxon>asterids</taxon>
        <taxon>lamiids</taxon>
        <taxon>Solanales</taxon>
        <taxon>Solanaceae</taxon>
        <taxon>Solanoideae</taxon>
        <taxon>Solaneae</taxon>
        <taxon>Solanum</taxon>
    </lineage>
</organism>
<dbReference type="GO" id="GO:0046983">
    <property type="term" value="F:protein dimerization activity"/>
    <property type="evidence" value="ECO:0007669"/>
    <property type="project" value="InterPro"/>
</dbReference>
<dbReference type="InterPro" id="IPR036388">
    <property type="entry name" value="WH-like_DNA-bd_sf"/>
</dbReference>
<dbReference type="GO" id="GO:0008168">
    <property type="term" value="F:methyltransferase activity"/>
    <property type="evidence" value="ECO:0007669"/>
    <property type="project" value="InterPro"/>
</dbReference>
<accession>M0ZZ18</accession>
<protein>
    <submittedName>
        <fullName evidence="2">Flavonoid 8-O-methyltransferase</fullName>
    </submittedName>
</protein>
<proteinExistence type="predicted"/>
<dbReference type="Gramene" id="PGSC0003DMT400011103">
    <property type="protein sequence ID" value="PGSC0003DMT400011103"/>
    <property type="gene ID" value="PGSC0003DMG400004343"/>
</dbReference>
<dbReference type="InterPro" id="IPR036390">
    <property type="entry name" value="WH_DNA-bd_sf"/>
</dbReference>
<dbReference type="InterPro" id="IPR012967">
    <property type="entry name" value="COMT_dimerisation"/>
</dbReference>
<dbReference type="eggNOG" id="KOG3178">
    <property type="taxonomic scope" value="Eukaryota"/>
</dbReference>
<dbReference type="EnsemblPlants" id="PGSC0003DMT400011103">
    <property type="protein sequence ID" value="PGSC0003DMT400011103"/>
    <property type="gene ID" value="PGSC0003DMG400004343"/>
</dbReference>
<evidence type="ECO:0000313" key="2">
    <source>
        <dbReference type="EnsemblPlants" id="PGSC0003DMT400011103"/>
    </source>
</evidence>
<dbReference type="OMA" id="DSNGATC"/>
<feature type="domain" description="O-methyltransferase dimerisation" evidence="1">
    <location>
        <begin position="57"/>
        <end position="121"/>
    </location>
</feature>
<evidence type="ECO:0000259" key="1">
    <source>
        <dbReference type="Pfam" id="PF08100"/>
    </source>
</evidence>
<dbReference type="HOGENOM" id="CLU_2007982_0_0_1"/>
<sequence>MIWNQHKIACPNTDAISQFHIVIWYRMTKRLLTKMALPNNGIGDETRQVLDAQAHIWNHIFNYINSMSLKCAIQLEIPDIIHSHGRPMNLSDLVEALPIDNNNKAKTHDCVYRLMRILYSKMSL</sequence>
<reference evidence="2" key="2">
    <citation type="submission" date="2015-06" db="UniProtKB">
        <authorList>
            <consortium name="EnsemblPlants"/>
        </authorList>
    </citation>
    <scope>IDENTIFICATION</scope>
    <source>
        <strain evidence="2">DM1-3 516 R44</strain>
    </source>
</reference>
<dbReference type="PROSITE" id="PS51683">
    <property type="entry name" value="SAM_OMT_II"/>
    <property type="match status" value="1"/>
</dbReference>
<dbReference type="SUPFAM" id="SSF46785">
    <property type="entry name" value="Winged helix' DNA-binding domain"/>
    <property type="match status" value="1"/>
</dbReference>
<dbReference type="InterPro" id="IPR016461">
    <property type="entry name" value="COMT-like"/>
</dbReference>
<dbReference type="Gene3D" id="1.10.10.10">
    <property type="entry name" value="Winged helix-like DNA-binding domain superfamily/Winged helix DNA-binding domain"/>
    <property type="match status" value="1"/>
</dbReference>
<dbReference type="AlphaFoldDB" id="M0ZZ18"/>